<reference evidence="1 2" key="1">
    <citation type="submission" date="2018-09" db="EMBL/GenBank/DDBJ databases">
        <authorList>
            <person name="Tagini F."/>
        </authorList>
    </citation>
    <scope>NUCLEOTIDE SEQUENCE [LARGE SCALE GENOMIC DNA]</scope>
    <source>
        <strain evidence="1 2">MK142</strain>
    </source>
</reference>
<dbReference type="Proteomes" id="UP000268285">
    <property type="component" value="Unassembled WGS sequence"/>
</dbReference>
<sequence length="96" mass="10179">MNAYSIRELYEFAPEVMLTTVSNLTSVTFPVWGWRDAWTCCFVVVGAGMCALTDGFVGCRSGLYADGEDQVGGDSGADCVVVAARCTLDRACGFGS</sequence>
<organism evidence="1 2">
    <name type="scientific">Mycobacterium pseudokansasii</name>
    <dbReference type="NCBI Taxonomy" id="2341080"/>
    <lineage>
        <taxon>Bacteria</taxon>
        <taxon>Bacillati</taxon>
        <taxon>Actinomycetota</taxon>
        <taxon>Actinomycetes</taxon>
        <taxon>Mycobacteriales</taxon>
        <taxon>Mycobacteriaceae</taxon>
        <taxon>Mycobacterium</taxon>
    </lineage>
</organism>
<keyword evidence="2" id="KW-1185">Reference proteome</keyword>
<accession>A0A498QQ88</accession>
<proteinExistence type="predicted"/>
<protein>
    <submittedName>
        <fullName evidence="1">Uncharacterized protein</fullName>
    </submittedName>
</protein>
<dbReference type="AlphaFoldDB" id="A0A498QQ88"/>
<gene>
    <name evidence="1" type="ORF">LAUMK142_03238</name>
</gene>
<name>A0A498QQ88_9MYCO</name>
<evidence type="ECO:0000313" key="2">
    <source>
        <dbReference type="Proteomes" id="UP000268285"/>
    </source>
</evidence>
<dbReference type="EMBL" id="UPHU01000001">
    <property type="protein sequence ID" value="VBA51724.1"/>
    <property type="molecule type" value="Genomic_DNA"/>
</dbReference>
<evidence type="ECO:0000313" key="1">
    <source>
        <dbReference type="EMBL" id="VBA51724.1"/>
    </source>
</evidence>